<reference evidence="2 3" key="1">
    <citation type="submission" date="2020-02" db="EMBL/GenBank/DDBJ databases">
        <title>Bacillus aquiflavi sp. nov., isolated from yellow water of strong flavor Chinese baijiu in Yibin region of China.</title>
        <authorList>
            <person name="Xie J."/>
        </authorList>
    </citation>
    <scope>NUCLEOTIDE SEQUENCE [LARGE SCALE GENOMIC DNA]</scope>
    <source>
        <strain evidence="2 3">3H-10</strain>
    </source>
</reference>
<comment type="caution">
    <text evidence="2">The sequence shown here is derived from an EMBL/GenBank/DDBJ whole genome shotgun (WGS) entry which is preliminary data.</text>
</comment>
<name>A0A6B3W229_9BACI</name>
<organism evidence="2 3">
    <name type="scientific">Bacillus aquiflavi</name>
    <dbReference type="NCBI Taxonomy" id="2672567"/>
    <lineage>
        <taxon>Bacteria</taxon>
        <taxon>Bacillati</taxon>
        <taxon>Bacillota</taxon>
        <taxon>Bacilli</taxon>
        <taxon>Bacillales</taxon>
        <taxon>Bacillaceae</taxon>
        <taxon>Bacillus</taxon>
    </lineage>
</organism>
<keyword evidence="3" id="KW-1185">Reference proteome</keyword>
<dbReference type="EMBL" id="JACEIO010000037">
    <property type="protein sequence ID" value="MBA4538228.1"/>
    <property type="molecule type" value="Genomic_DNA"/>
</dbReference>
<evidence type="ECO:0000313" key="2">
    <source>
        <dbReference type="EMBL" id="NEY82547.1"/>
    </source>
</evidence>
<evidence type="ECO:0000313" key="3">
    <source>
        <dbReference type="Proteomes" id="UP000472971"/>
    </source>
</evidence>
<evidence type="ECO:0000313" key="1">
    <source>
        <dbReference type="EMBL" id="MBA4538228.1"/>
    </source>
</evidence>
<gene>
    <name evidence="2" type="ORF">G4D64_13785</name>
    <name evidence="1" type="ORF">H1Z61_14060</name>
</gene>
<evidence type="ECO:0000313" key="4">
    <source>
        <dbReference type="Proteomes" id="UP000570010"/>
    </source>
</evidence>
<dbReference type="Proteomes" id="UP000570010">
    <property type="component" value="Unassembled WGS sequence"/>
</dbReference>
<proteinExistence type="predicted"/>
<sequence length="129" mass="15202">MKHTAKDLYNKVRQFKSQDFILGHSEDDFEELIAYYKNMLKQLDEKKICSQVIQLIWDISAYMLDEICPNCHYSNLRLTSSIDEKDTVKFCDECLYTSINNNYVEIDDEIIPANKKQVSAYLNSIRTKD</sequence>
<protein>
    <submittedName>
        <fullName evidence="2">Uncharacterized protein</fullName>
    </submittedName>
</protein>
<accession>A0A6B3W229</accession>
<dbReference type="Proteomes" id="UP000472971">
    <property type="component" value="Unassembled WGS sequence"/>
</dbReference>
<reference evidence="1 4" key="2">
    <citation type="submission" date="2020-07" db="EMBL/GenBank/DDBJ databases">
        <authorList>
            <person name="Feng H."/>
        </authorList>
    </citation>
    <scope>NUCLEOTIDE SEQUENCE [LARGE SCALE GENOMIC DNA]</scope>
    <source>
        <strain evidence="1">S-12</strain>
        <strain evidence="4">s-12</strain>
    </source>
</reference>
<dbReference type="EMBL" id="JAAIWN010000037">
    <property type="protein sequence ID" value="NEY82547.1"/>
    <property type="molecule type" value="Genomic_DNA"/>
</dbReference>
<dbReference type="AlphaFoldDB" id="A0A6B3W229"/>